<dbReference type="SMART" id="SM00409">
    <property type="entry name" value="IG"/>
    <property type="match status" value="2"/>
</dbReference>
<feature type="domain" description="Ig-like" evidence="5">
    <location>
        <begin position="193"/>
        <end position="280"/>
    </location>
</feature>
<keyword evidence="7" id="KW-1185">Reference proteome</keyword>
<feature type="domain" description="Ig-like" evidence="5">
    <location>
        <begin position="69"/>
        <end position="192"/>
    </location>
</feature>
<dbReference type="InterPro" id="IPR007110">
    <property type="entry name" value="Ig-like_dom"/>
</dbReference>
<feature type="compositionally biased region" description="Pro residues" evidence="3">
    <location>
        <begin position="482"/>
        <end position="500"/>
    </location>
</feature>
<accession>A0ABV0WL50</accession>
<reference evidence="6 7" key="1">
    <citation type="submission" date="2021-06" db="EMBL/GenBank/DDBJ databases">
        <authorList>
            <person name="Palmer J.M."/>
        </authorList>
    </citation>
    <scope>NUCLEOTIDE SEQUENCE [LARGE SCALE GENOMIC DNA]</scope>
    <source>
        <strain evidence="6 7">XR_2019</strain>
        <tissue evidence="6">Muscle</tissue>
    </source>
</reference>
<evidence type="ECO:0000313" key="7">
    <source>
        <dbReference type="Proteomes" id="UP001444071"/>
    </source>
</evidence>
<dbReference type="InterPro" id="IPR013098">
    <property type="entry name" value="Ig_I-set"/>
</dbReference>
<evidence type="ECO:0000313" key="6">
    <source>
        <dbReference type="EMBL" id="MEQ2269182.1"/>
    </source>
</evidence>
<dbReference type="PANTHER" id="PTHR45080">
    <property type="entry name" value="CONTACTIN 5"/>
    <property type="match status" value="1"/>
</dbReference>
<keyword evidence="4" id="KW-0812">Transmembrane</keyword>
<dbReference type="SUPFAM" id="SSF48726">
    <property type="entry name" value="Immunoglobulin"/>
    <property type="match status" value="2"/>
</dbReference>
<feature type="transmembrane region" description="Helical" evidence="4">
    <location>
        <begin position="353"/>
        <end position="373"/>
    </location>
</feature>
<keyword evidence="1" id="KW-0732">Signal</keyword>
<keyword evidence="4" id="KW-1133">Transmembrane helix</keyword>
<dbReference type="PANTHER" id="PTHR45080:SF8">
    <property type="entry name" value="IG-LIKE DOMAIN-CONTAINING PROTEIN"/>
    <property type="match status" value="1"/>
</dbReference>
<dbReference type="InterPro" id="IPR003599">
    <property type="entry name" value="Ig_sub"/>
</dbReference>
<dbReference type="SMART" id="SM00408">
    <property type="entry name" value="IGc2"/>
    <property type="match status" value="2"/>
</dbReference>
<evidence type="ECO:0000256" key="4">
    <source>
        <dbReference type="SAM" id="Phobius"/>
    </source>
</evidence>
<comment type="caution">
    <text evidence="6">The sequence shown here is derived from an EMBL/GenBank/DDBJ whole genome shotgun (WGS) entry which is preliminary data.</text>
</comment>
<dbReference type="Pfam" id="PF07679">
    <property type="entry name" value="I-set"/>
    <property type="match status" value="2"/>
</dbReference>
<sequence>MQHLICTCLHKNIRSSAFWKMFSLVPRTRQSKKERRFSCSVYLEKVHLRQTSRGSKMDRCSQEADSFSLKIIQGPDNITVTMGTEVSMQCTVRGFPVPMVHWFKDGCLLSSCSASFSLLNNGQLLILRSSFAVYQLDEKRPLEANRRQDCSGRNATLYIQSARIYDEAVYVCEASNILGKSHSTALLRVAVSPIIVTYISRVNSDIGTSVVLPCRAVGILPITYSWARAETQSPVGHTENIHVDEDGALHLSSVQYSDAGEYTCTAENRAGRHQRRAILNVTGVLTKTPQLIIVQGDLQQSRTLNQLTMYWHSRRQHVCTYRKQMNFYNSAHQLCRGTQQSPSWLPVLEKHDIPIVVGVGISLAFIFITVTFYSMVQKNEPTPPVIEQSPNTSDTRARPQGPSLVTVQMEPTFEEIQEVSHPTVDHYSVTVETHPEPIVDTKIDSSLEEDKRCSLSLPSIQLQCEDWTSTTGQNHSPSQDAFPPPSSLPSHSPSPSPSPPSRREEALHSSLTLQSAEPCAAPIHHSLSISHVSPPLLVSHHVSLGLTSIAVDVQVYPTASASTALSTSTHINSVSNSGSVTAPLFSPPLFNNQENDDRSTARLHQSK</sequence>
<feature type="region of interest" description="Disordered" evidence="3">
    <location>
        <begin position="468"/>
        <end position="508"/>
    </location>
</feature>
<dbReference type="Proteomes" id="UP001444071">
    <property type="component" value="Unassembled WGS sequence"/>
</dbReference>
<protein>
    <recommendedName>
        <fullName evidence="5">Ig-like domain-containing protein</fullName>
    </recommendedName>
</protein>
<keyword evidence="2" id="KW-1015">Disulfide bond</keyword>
<dbReference type="InterPro" id="IPR036179">
    <property type="entry name" value="Ig-like_dom_sf"/>
</dbReference>
<evidence type="ECO:0000256" key="2">
    <source>
        <dbReference type="ARBA" id="ARBA00023157"/>
    </source>
</evidence>
<evidence type="ECO:0000256" key="1">
    <source>
        <dbReference type="ARBA" id="ARBA00022729"/>
    </source>
</evidence>
<gene>
    <name evidence="6" type="ORF">XENORESO_000885</name>
</gene>
<dbReference type="InterPro" id="IPR003598">
    <property type="entry name" value="Ig_sub2"/>
</dbReference>
<dbReference type="InterPro" id="IPR050958">
    <property type="entry name" value="Cell_Adh-Cytoskel_Orgn"/>
</dbReference>
<dbReference type="InterPro" id="IPR013783">
    <property type="entry name" value="Ig-like_fold"/>
</dbReference>
<organism evidence="6 7">
    <name type="scientific">Xenotaenia resolanae</name>
    <dbReference type="NCBI Taxonomy" id="208358"/>
    <lineage>
        <taxon>Eukaryota</taxon>
        <taxon>Metazoa</taxon>
        <taxon>Chordata</taxon>
        <taxon>Craniata</taxon>
        <taxon>Vertebrata</taxon>
        <taxon>Euteleostomi</taxon>
        <taxon>Actinopterygii</taxon>
        <taxon>Neopterygii</taxon>
        <taxon>Teleostei</taxon>
        <taxon>Neoteleostei</taxon>
        <taxon>Acanthomorphata</taxon>
        <taxon>Ovalentaria</taxon>
        <taxon>Atherinomorphae</taxon>
        <taxon>Cyprinodontiformes</taxon>
        <taxon>Goodeidae</taxon>
        <taxon>Xenotaenia</taxon>
    </lineage>
</organism>
<feature type="region of interest" description="Disordered" evidence="3">
    <location>
        <begin position="382"/>
        <end position="402"/>
    </location>
</feature>
<feature type="region of interest" description="Disordered" evidence="3">
    <location>
        <begin position="585"/>
        <end position="607"/>
    </location>
</feature>
<evidence type="ECO:0000259" key="5">
    <source>
        <dbReference type="PROSITE" id="PS50835"/>
    </source>
</evidence>
<dbReference type="Gene3D" id="2.60.40.10">
    <property type="entry name" value="Immunoglobulins"/>
    <property type="match status" value="2"/>
</dbReference>
<dbReference type="EMBL" id="JAHRIM010051191">
    <property type="protein sequence ID" value="MEQ2269182.1"/>
    <property type="molecule type" value="Genomic_DNA"/>
</dbReference>
<evidence type="ECO:0000256" key="3">
    <source>
        <dbReference type="SAM" id="MobiDB-lite"/>
    </source>
</evidence>
<dbReference type="PROSITE" id="PS50835">
    <property type="entry name" value="IG_LIKE"/>
    <property type="match status" value="2"/>
</dbReference>
<proteinExistence type="predicted"/>
<feature type="compositionally biased region" description="Polar residues" evidence="3">
    <location>
        <begin position="468"/>
        <end position="479"/>
    </location>
</feature>
<name>A0ABV0WL50_9TELE</name>
<keyword evidence="4" id="KW-0472">Membrane</keyword>